<keyword evidence="4" id="KW-1185">Reference proteome</keyword>
<keyword evidence="2" id="KW-0732">Signal</keyword>
<dbReference type="SUPFAM" id="SSF53850">
    <property type="entry name" value="Periplasmic binding protein-like II"/>
    <property type="match status" value="1"/>
</dbReference>
<dbReference type="Gene3D" id="3.40.190.150">
    <property type="entry name" value="Bordetella uptake gene, domain 1"/>
    <property type="match status" value="1"/>
</dbReference>
<evidence type="ECO:0000256" key="1">
    <source>
        <dbReference type="ARBA" id="ARBA00006987"/>
    </source>
</evidence>
<evidence type="ECO:0000256" key="2">
    <source>
        <dbReference type="SAM" id="SignalP"/>
    </source>
</evidence>
<dbReference type="InterPro" id="IPR005064">
    <property type="entry name" value="BUG"/>
</dbReference>
<gene>
    <name evidence="3" type="ORF">SAMN04488135_113121</name>
</gene>
<dbReference type="PANTHER" id="PTHR42928">
    <property type="entry name" value="TRICARBOXYLATE-BINDING PROTEIN"/>
    <property type="match status" value="1"/>
</dbReference>
<dbReference type="Proteomes" id="UP000184226">
    <property type="component" value="Unassembled WGS sequence"/>
</dbReference>
<comment type="similarity">
    <text evidence="1">Belongs to the UPF0065 (bug) family.</text>
</comment>
<dbReference type="InterPro" id="IPR042100">
    <property type="entry name" value="Bug_dom1"/>
</dbReference>
<evidence type="ECO:0000313" key="3">
    <source>
        <dbReference type="EMBL" id="SHI21475.1"/>
    </source>
</evidence>
<proteinExistence type="inferred from homology"/>
<dbReference type="CDD" id="cd13578">
    <property type="entry name" value="PBP2_Bug27"/>
    <property type="match status" value="1"/>
</dbReference>
<feature type="chain" id="PRO_5012748210" evidence="2">
    <location>
        <begin position="29"/>
        <end position="328"/>
    </location>
</feature>
<dbReference type="AlphaFoldDB" id="A0A1M5ZB76"/>
<feature type="signal peptide" evidence="2">
    <location>
        <begin position="1"/>
        <end position="28"/>
    </location>
</feature>
<dbReference type="PIRSF" id="PIRSF017082">
    <property type="entry name" value="YflP"/>
    <property type="match status" value="1"/>
</dbReference>
<reference evidence="3 4" key="1">
    <citation type="submission" date="2016-11" db="EMBL/GenBank/DDBJ databases">
        <authorList>
            <person name="Jaros S."/>
            <person name="Januszkiewicz K."/>
            <person name="Wedrychowicz H."/>
        </authorList>
    </citation>
    <scope>NUCLEOTIDE SEQUENCE [LARGE SCALE GENOMIC DNA]</scope>
    <source>
        <strain evidence="3 4">CGMCC 1.10190</strain>
    </source>
</reference>
<accession>A0A1M5ZB76</accession>
<dbReference type="OrthoDB" id="8678477at2"/>
<name>A0A1M5ZB76_9BURK</name>
<dbReference type="Pfam" id="PF03401">
    <property type="entry name" value="TctC"/>
    <property type="match status" value="1"/>
</dbReference>
<organism evidence="3 4">
    <name type="scientific">Pollutimonas bauzanensis</name>
    <dbReference type="NCBI Taxonomy" id="658167"/>
    <lineage>
        <taxon>Bacteria</taxon>
        <taxon>Pseudomonadati</taxon>
        <taxon>Pseudomonadota</taxon>
        <taxon>Betaproteobacteria</taxon>
        <taxon>Burkholderiales</taxon>
        <taxon>Alcaligenaceae</taxon>
        <taxon>Pollutimonas</taxon>
    </lineage>
</organism>
<protein>
    <submittedName>
        <fullName evidence="3">Tripartite-type tricarboxylate transporter, receptor component TctC</fullName>
    </submittedName>
</protein>
<sequence length="328" mass="34292">MFSLCKTTHILFSSAVSVTMLFCAPAQAASEWPSKPITIVVSYPPGGGADLMARLVAQKMSAQLKQSVIVENKPGASAQIGASYVANSAPDGYTLLVDAASFSINPNLYPKLPYDGIKAFVPVGVLARFPSVIVVTPSFSAQSLADLIGLAKAEPGGVFYASAGNGSAQNLGTVLFMEKAGIKLEQIPYKGGGPAMTDVMGGQVPMYFANVASSIAHIKAGKLRALAVTGSTRAEALPDVPTLKEAGVVDAESYEWNGMFAPKGTPPEIVDKLALALEQALDSPSVSDRIKELGGQRLPGGREAAVKFVQEQSDRAGEIIRHNNIKVD</sequence>
<dbReference type="Gene3D" id="3.40.190.10">
    <property type="entry name" value="Periplasmic binding protein-like II"/>
    <property type="match status" value="1"/>
</dbReference>
<dbReference type="STRING" id="658167.SAMN04488135_113121"/>
<evidence type="ECO:0000313" key="4">
    <source>
        <dbReference type="Proteomes" id="UP000184226"/>
    </source>
</evidence>
<dbReference type="EMBL" id="FQXE01000013">
    <property type="protein sequence ID" value="SHI21475.1"/>
    <property type="molecule type" value="Genomic_DNA"/>
</dbReference>
<keyword evidence="3" id="KW-0675">Receptor</keyword>
<dbReference type="PANTHER" id="PTHR42928:SF5">
    <property type="entry name" value="BLR1237 PROTEIN"/>
    <property type="match status" value="1"/>
</dbReference>